<evidence type="ECO:0000313" key="1">
    <source>
        <dbReference type="EMBL" id="SVC19738.1"/>
    </source>
</evidence>
<dbReference type="AlphaFoldDB" id="A0A382K624"/>
<accession>A0A382K624</accession>
<proteinExistence type="predicted"/>
<name>A0A382K624_9ZZZZ</name>
<sequence length="96" mass="10942">MYDAILAELSEIKTWVAELPGSSEEMPKMVFEDCIYLIEFDLGIIPPDPQARAAGFEATPDPRRAVCIHWPSLCKIIEKAVDDDDDDDDLYTPPWW</sequence>
<organism evidence="1">
    <name type="scientific">marine metagenome</name>
    <dbReference type="NCBI Taxonomy" id="408172"/>
    <lineage>
        <taxon>unclassified sequences</taxon>
        <taxon>metagenomes</taxon>
        <taxon>ecological metagenomes</taxon>
    </lineage>
</organism>
<dbReference type="EMBL" id="UINC01078554">
    <property type="protein sequence ID" value="SVC19738.1"/>
    <property type="molecule type" value="Genomic_DNA"/>
</dbReference>
<reference evidence="1" key="1">
    <citation type="submission" date="2018-05" db="EMBL/GenBank/DDBJ databases">
        <authorList>
            <person name="Lanie J.A."/>
            <person name="Ng W.-L."/>
            <person name="Kazmierczak K.M."/>
            <person name="Andrzejewski T.M."/>
            <person name="Davidsen T.M."/>
            <person name="Wayne K.J."/>
            <person name="Tettelin H."/>
            <person name="Glass J.I."/>
            <person name="Rusch D."/>
            <person name="Podicherti R."/>
            <person name="Tsui H.-C.T."/>
            <person name="Winkler M.E."/>
        </authorList>
    </citation>
    <scope>NUCLEOTIDE SEQUENCE</scope>
</reference>
<gene>
    <name evidence="1" type="ORF">METZ01_LOCUS272592</name>
</gene>
<protein>
    <submittedName>
        <fullName evidence="1">Uncharacterized protein</fullName>
    </submittedName>
</protein>